<dbReference type="Pfam" id="PF12697">
    <property type="entry name" value="Abhydrolase_6"/>
    <property type="match status" value="1"/>
</dbReference>
<evidence type="ECO:0000313" key="2">
    <source>
        <dbReference type="EMBL" id="KAH6655708.1"/>
    </source>
</evidence>
<protein>
    <submittedName>
        <fullName evidence="2">Alpha/Beta hydrolase protein</fullName>
    </submittedName>
</protein>
<feature type="domain" description="AB hydrolase-1" evidence="1">
    <location>
        <begin position="38"/>
        <end position="289"/>
    </location>
</feature>
<gene>
    <name evidence="2" type="ORF">BKA67DRAFT_534624</name>
</gene>
<dbReference type="InterPro" id="IPR000073">
    <property type="entry name" value="AB_hydrolase_1"/>
</dbReference>
<evidence type="ECO:0000313" key="3">
    <source>
        <dbReference type="Proteomes" id="UP000758603"/>
    </source>
</evidence>
<dbReference type="Gene3D" id="3.40.50.1820">
    <property type="entry name" value="alpha/beta hydrolase"/>
    <property type="match status" value="1"/>
</dbReference>
<reference evidence="2" key="1">
    <citation type="journal article" date="2021" name="Nat. Commun.">
        <title>Genetic determinants of endophytism in the Arabidopsis root mycobiome.</title>
        <authorList>
            <person name="Mesny F."/>
            <person name="Miyauchi S."/>
            <person name="Thiergart T."/>
            <person name="Pickel B."/>
            <person name="Atanasova L."/>
            <person name="Karlsson M."/>
            <person name="Huettel B."/>
            <person name="Barry K.W."/>
            <person name="Haridas S."/>
            <person name="Chen C."/>
            <person name="Bauer D."/>
            <person name="Andreopoulos W."/>
            <person name="Pangilinan J."/>
            <person name="LaButti K."/>
            <person name="Riley R."/>
            <person name="Lipzen A."/>
            <person name="Clum A."/>
            <person name="Drula E."/>
            <person name="Henrissat B."/>
            <person name="Kohler A."/>
            <person name="Grigoriev I.V."/>
            <person name="Martin F.M."/>
            <person name="Hacquard S."/>
        </authorList>
    </citation>
    <scope>NUCLEOTIDE SEQUENCE</scope>
    <source>
        <strain evidence="2">MPI-SDFR-AT-0073</strain>
    </source>
</reference>
<keyword evidence="3" id="KW-1185">Reference proteome</keyword>
<evidence type="ECO:0000259" key="1">
    <source>
        <dbReference type="Pfam" id="PF12697"/>
    </source>
</evidence>
<dbReference type="EMBL" id="JAGPXC010000003">
    <property type="protein sequence ID" value="KAH6655708.1"/>
    <property type="molecule type" value="Genomic_DNA"/>
</dbReference>
<sequence>MADPASVNAVLIPWRNAPLTVGLRPSEPAGDKLSAPIIIFVNGLGKARLSWSETWKLLPKQYTLLDYDRFGQGSTSPLPEDVPDDLRDGAAAAQDLYELIQELTKQGQLPDLSSSTTNIILVAHSIGVAIARLLLINHDVPAIKAALFLDPSIVNSDFVSLFPAPQDDEPEELTKTREATRRIFHPASPNPERFNRLTFLKLLPYAEKPALGGDPYLTVVAHDPTVAFGEAAEKMGISTKYARQYVEPYWQDYNKKLLLSVTEEKRRGPVVASDADHFIQSDRPDVVADEIVHLVEMLSRKK</sequence>
<comment type="caution">
    <text evidence="2">The sequence shown here is derived from an EMBL/GenBank/DDBJ whole genome shotgun (WGS) entry which is preliminary data.</text>
</comment>
<name>A0A9P8UP72_9PEZI</name>
<dbReference type="RefSeq" id="XP_045959973.1">
    <property type="nucleotide sequence ID" value="XM_046099886.1"/>
</dbReference>
<accession>A0A9P8UP72</accession>
<organism evidence="2 3">
    <name type="scientific">Truncatella angustata</name>
    <dbReference type="NCBI Taxonomy" id="152316"/>
    <lineage>
        <taxon>Eukaryota</taxon>
        <taxon>Fungi</taxon>
        <taxon>Dikarya</taxon>
        <taxon>Ascomycota</taxon>
        <taxon>Pezizomycotina</taxon>
        <taxon>Sordariomycetes</taxon>
        <taxon>Xylariomycetidae</taxon>
        <taxon>Amphisphaeriales</taxon>
        <taxon>Sporocadaceae</taxon>
        <taxon>Truncatella</taxon>
    </lineage>
</organism>
<dbReference type="OrthoDB" id="3466836at2759"/>
<dbReference type="InterPro" id="IPR029058">
    <property type="entry name" value="AB_hydrolase_fold"/>
</dbReference>
<dbReference type="GeneID" id="70128778"/>
<dbReference type="SUPFAM" id="SSF53474">
    <property type="entry name" value="alpha/beta-Hydrolases"/>
    <property type="match status" value="1"/>
</dbReference>
<dbReference type="AlphaFoldDB" id="A0A9P8UP72"/>
<keyword evidence="2" id="KW-0378">Hydrolase</keyword>
<proteinExistence type="predicted"/>
<dbReference type="Proteomes" id="UP000758603">
    <property type="component" value="Unassembled WGS sequence"/>
</dbReference>
<dbReference type="GO" id="GO:0016787">
    <property type="term" value="F:hydrolase activity"/>
    <property type="evidence" value="ECO:0007669"/>
    <property type="project" value="UniProtKB-KW"/>
</dbReference>